<keyword evidence="3" id="KW-0805">Transcription regulation</keyword>
<dbReference type="PANTHER" id="PTHR48111:SF1">
    <property type="entry name" value="TWO-COMPONENT RESPONSE REGULATOR ORR33"/>
    <property type="match status" value="1"/>
</dbReference>
<evidence type="ECO:0000256" key="1">
    <source>
        <dbReference type="ARBA" id="ARBA00022553"/>
    </source>
</evidence>
<dbReference type="SUPFAM" id="SSF52172">
    <property type="entry name" value="CheY-like"/>
    <property type="match status" value="1"/>
</dbReference>
<dbReference type="SMART" id="SM00862">
    <property type="entry name" value="Trans_reg_C"/>
    <property type="match status" value="1"/>
</dbReference>
<dbReference type="AlphaFoldDB" id="A0A3B0TI79"/>
<dbReference type="InterPro" id="IPR011006">
    <property type="entry name" value="CheY-like_superfamily"/>
</dbReference>
<dbReference type="FunFam" id="1.10.10.10:FF:000018">
    <property type="entry name" value="DNA-binding response regulator ResD"/>
    <property type="match status" value="1"/>
</dbReference>
<dbReference type="InterPro" id="IPR001867">
    <property type="entry name" value="OmpR/PhoB-type_DNA-bd"/>
</dbReference>
<evidence type="ECO:0000256" key="3">
    <source>
        <dbReference type="ARBA" id="ARBA00023015"/>
    </source>
</evidence>
<dbReference type="FunFam" id="3.40.50.2300:FF:000001">
    <property type="entry name" value="DNA-binding response regulator PhoB"/>
    <property type="match status" value="1"/>
</dbReference>
<dbReference type="GO" id="GO:0000976">
    <property type="term" value="F:transcription cis-regulatory region binding"/>
    <property type="evidence" value="ECO:0007669"/>
    <property type="project" value="TreeGrafter"/>
</dbReference>
<dbReference type="Gene3D" id="6.10.250.690">
    <property type="match status" value="1"/>
</dbReference>
<feature type="domain" description="OmpR/PhoB-type" evidence="7">
    <location>
        <begin position="132"/>
        <end position="228"/>
    </location>
</feature>
<dbReference type="SMART" id="SM00448">
    <property type="entry name" value="REC"/>
    <property type="match status" value="1"/>
</dbReference>
<dbReference type="PROSITE" id="PS50110">
    <property type="entry name" value="RESPONSE_REGULATORY"/>
    <property type="match status" value="1"/>
</dbReference>
<evidence type="ECO:0000256" key="4">
    <source>
        <dbReference type="ARBA" id="ARBA00023125"/>
    </source>
</evidence>
<gene>
    <name evidence="8" type="ORF">MNBD_ACTINO02-1926</name>
</gene>
<keyword evidence="2" id="KW-0902">Two-component regulatory system</keyword>
<name>A0A3B0TI79_9ZZZZ</name>
<dbReference type="InterPro" id="IPR036388">
    <property type="entry name" value="WH-like_DNA-bd_sf"/>
</dbReference>
<dbReference type="PANTHER" id="PTHR48111">
    <property type="entry name" value="REGULATOR OF RPOS"/>
    <property type="match status" value="1"/>
</dbReference>
<dbReference type="GO" id="GO:0000156">
    <property type="term" value="F:phosphorelay response regulator activity"/>
    <property type="evidence" value="ECO:0007669"/>
    <property type="project" value="TreeGrafter"/>
</dbReference>
<dbReference type="Pfam" id="PF00486">
    <property type="entry name" value="Trans_reg_C"/>
    <property type="match status" value="1"/>
</dbReference>
<dbReference type="GO" id="GO:0005829">
    <property type="term" value="C:cytosol"/>
    <property type="evidence" value="ECO:0007669"/>
    <property type="project" value="TreeGrafter"/>
</dbReference>
<dbReference type="CDD" id="cd00383">
    <property type="entry name" value="trans_reg_C"/>
    <property type="match status" value="1"/>
</dbReference>
<evidence type="ECO:0000313" key="8">
    <source>
        <dbReference type="EMBL" id="VAW06746.1"/>
    </source>
</evidence>
<dbReference type="Gene3D" id="1.10.10.10">
    <property type="entry name" value="Winged helix-like DNA-binding domain superfamily/Winged helix DNA-binding domain"/>
    <property type="match status" value="1"/>
</dbReference>
<dbReference type="GO" id="GO:0032993">
    <property type="term" value="C:protein-DNA complex"/>
    <property type="evidence" value="ECO:0007669"/>
    <property type="project" value="TreeGrafter"/>
</dbReference>
<dbReference type="PROSITE" id="PS51755">
    <property type="entry name" value="OMPR_PHOB"/>
    <property type="match status" value="1"/>
</dbReference>
<feature type="non-terminal residue" evidence="8">
    <location>
        <position position="228"/>
    </location>
</feature>
<evidence type="ECO:0000259" key="7">
    <source>
        <dbReference type="PROSITE" id="PS51755"/>
    </source>
</evidence>
<evidence type="ECO:0000259" key="6">
    <source>
        <dbReference type="PROSITE" id="PS50110"/>
    </source>
</evidence>
<proteinExistence type="predicted"/>
<keyword evidence="5" id="KW-0804">Transcription</keyword>
<dbReference type="Pfam" id="PF00072">
    <property type="entry name" value="Response_reg"/>
    <property type="match status" value="1"/>
</dbReference>
<organism evidence="8">
    <name type="scientific">hydrothermal vent metagenome</name>
    <dbReference type="NCBI Taxonomy" id="652676"/>
    <lineage>
        <taxon>unclassified sequences</taxon>
        <taxon>metagenomes</taxon>
        <taxon>ecological metagenomes</taxon>
    </lineage>
</organism>
<reference evidence="8" key="1">
    <citation type="submission" date="2018-06" db="EMBL/GenBank/DDBJ databases">
        <authorList>
            <person name="Zhirakovskaya E."/>
        </authorList>
    </citation>
    <scope>NUCLEOTIDE SEQUENCE</scope>
</reference>
<sequence length="228" mass="25681">MIMTMNRQQQILVVDDEPMVREVVTAYLERDGFGVHTEIDGAKALEYLATASPDLVVLDIMLPHVDGLQILAKLRAVSDVPVILLTARTEEPDRVMGLELGADDYVTKPFSPRELAARVRSVLRRAVPENAPRRLEFTDLVIDEESRDVVVRGEGVDLTPKEFELLAHLAASPKKVFTRGELLEDVWASSPDYQDPSTVTVHIRRLRRKIEIDAESPRWLTTVWGVGY</sequence>
<dbReference type="GO" id="GO:0006355">
    <property type="term" value="P:regulation of DNA-templated transcription"/>
    <property type="evidence" value="ECO:0007669"/>
    <property type="project" value="InterPro"/>
</dbReference>
<evidence type="ECO:0000256" key="2">
    <source>
        <dbReference type="ARBA" id="ARBA00023012"/>
    </source>
</evidence>
<feature type="domain" description="Response regulatory" evidence="6">
    <location>
        <begin position="10"/>
        <end position="123"/>
    </location>
</feature>
<keyword evidence="4" id="KW-0238">DNA-binding</keyword>
<accession>A0A3B0TI79</accession>
<dbReference type="InterPro" id="IPR001789">
    <property type="entry name" value="Sig_transdc_resp-reg_receiver"/>
</dbReference>
<protein>
    <submittedName>
        <fullName evidence="8">Phosphate regulon transcriptional regulatory protein PhoB (SphR)</fullName>
    </submittedName>
</protein>
<dbReference type="InterPro" id="IPR039420">
    <property type="entry name" value="WalR-like"/>
</dbReference>
<keyword evidence="1" id="KW-0597">Phosphoprotein</keyword>
<dbReference type="Gene3D" id="3.40.50.2300">
    <property type="match status" value="1"/>
</dbReference>
<evidence type="ECO:0000256" key="5">
    <source>
        <dbReference type="ARBA" id="ARBA00023163"/>
    </source>
</evidence>
<dbReference type="EMBL" id="UOEK01000366">
    <property type="protein sequence ID" value="VAW06746.1"/>
    <property type="molecule type" value="Genomic_DNA"/>
</dbReference>